<dbReference type="AlphaFoldDB" id="A0A1G8U532"/>
<name>A0A1G8U532_9PSEU</name>
<evidence type="ECO:0000313" key="1">
    <source>
        <dbReference type="EMBL" id="SDJ48843.1"/>
    </source>
</evidence>
<dbReference type="EMBL" id="FNET01000002">
    <property type="protein sequence ID" value="SDJ48843.1"/>
    <property type="molecule type" value="Genomic_DNA"/>
</dbReference>
<dbReference type="RefSeq" id="WP_090004694.1">
    <property type="nucleotide sequence ID" value="NZ_FNET01000002.1"/>
</dbReference>
<sequence>MFGRGTRKVTVSGFADAVTKGISPDMTHLYLMYQVGGTVIVKWEARRGDRKKPFRIVADADGNACPHCAVLLAITRIGDVLPLGDHRVERVRDEYLSVVLREGMLPCPAIGRSPSLSTPMGDIPLMLGVGSWMAECHVGHGDPSTAADCARHRRS</sequence>
<reference evidence="2" key="1">
    <citation type="submission" date="2016-10" db="EMBL/GenBank/DDBJ databases">
        <authorList>
            <person name="Varghese N."/>
            <person name="Submissions S."/>
        </authorList>
    </citation>
    <scope>NUCLEOTIDE SEQUENCE [LARGE SCALE GENOMIC DNA]</scope>
    <source>
        <strain evidence="2">DSM 44796</strain>
    </source>
</reference>
<organism evidence="1 2">
    <name type="scientific">Lentzea albidocapillata subsp. violacea</name>
    <dbReference type="NCBI Taxonomy" id="128104"/>
    <lineage>
        <taxon>Bacteria</taxon>
        <taxon>Bacillati</taxon>
        <taxon>Actinomycetota</taxon>
        <taxon>Actinomycetes</taxon>
        <taxon>Pseudonocardiales</taxon>
        <taxon>Pseudonocardiaceae</taxon>
        <taxon>Lentzea</taxon>
    </lineage>
</organism>
<proteinExistence type="predicted"/>
<accession>A0A1G8U532</accession>
<dbReference type="Proteomes" id="UP000199682">
    <property type="component" value="Unassembled WGS sequence"/>
</dbReference>
<evidence type="ECO:0000313" key="2">
    <source>
        <dbReference type="Proteomes" id="UP000199682"/>
    </source>
</evidence>
<gene>
    <name evidence="1" type="ORF">SAMN04488074_102189</name>
</gene>
<protein>
    <submittedName>
        <fullName evidence="1">Uncharacterized protein</fullName>
    </submittedName>
</protein>